<sequence>MGQGSWHIGQGRHPAADEEEALRTGLSLGMTLIDTSGNYGEGRSEELIKRVIAGQRDGAFVVSKVEADDATGDAMARACEASLARLGTDHLDLYLLHEPTPNAEFSEVVAGLERLRAAGQIRAWGVSNFTVSQMDDLFRIPQGDRCATNQVFYNLGGRSSERDLLPWCERHGMPVMAYSPLGGLGASLLSDPVLGRIAAAHACSAAAVALAWTIRSGNVIAIPESGSVAHVKENAVALSLTLAPQELQTLDAAYPLSGR</sequence>
<dbReference type="InterPro" id="IPR020471">
    <property type="entry name" value="AKR"/>
</dbReference>
<dbReference type="GO" id="GO:0016491">
    <property type="term" value="F:oxidoreductase activity"/>
    <property type="evidence" value="ECO:0007669"/>
    <property type="project" value="InterPro"/>
</dbReference>
<keyword evidence="3" id="KW-1185">Reference proteome</keyword>
<gene>
    <name evidence="2" type="ORF">AYJ54_37810</name>
</gene>
<dbReference type="InterPro" id="IPR036812">
    <property type="entry name" value="NAD(P)_OxRdtase_dom_sf"/>
</dbReference>
<dbReference type="Pfam" id="PF00248">
    <property type="entry name" value="Aldo_ket_red"/>
    <property type="match status" value="1"/>
</dbReference>
<dbReference type="PANTHER" id="PTHR43638:SF3">
    <property type="entry name" value="ALDEHYDE REDUCTASE"/>
    <property type="match status" value="1"/>
</dbReference>
<organism evidence="2 3">
    <name type="scientific">Bradyrhizobium centrolobii</name>
    <dbReference type="NCBI Taxonomy" id="1505087"/>
    <lineage>
        <taxon>Bacteria</taxon>
        <taxon>Pseudomonadati</taxon>
        <taxon>Pseudomonadota</taxon>
        <taxon>Alphaproteobacteria</taxon>
        <taxon>Hyphomicrobiales</taxon>
        <taxon>Nitrobacteraceae</taxon>
        <taxon>Bradyrhizobium</taxon>
    </lineage>
</organism>
<dbReference type="AlphaFoldDB" id="A0A176Z9U7"/>
<protein>
    <recommendedName>
        <fullName evidence="1">NADP-dependent oxidoreductase domain-containing protein</fullName>
    </recommendedName>
</protein>
<proteinExistence type="predicted"/>
<comment type="caution">
    <text evidence="2">The sequence shown here is derived from an EMBL/GenBank/DDBJ whole genome shotgun (WGS) entry which is preliminary data.</text>
</comment>
<evidence type="ECO:0000313" key="3">
    <source>
        <dbReference type="Proteomes" id="UP000076959"/>
    </source>
</evidence>
<feature type="domain" description="NADP-dependent oxidoreductase" evidence="1">
    <location>
        <begin position="1"/>
        <end position="254"/>
    </location>
</feature>
<accession>A0A176Z9U7</accession>
<dbReference type="PANTHER" id="PTHR43638">
    <property type="entry name" value="OXIDOREDUCTASE, ALDO/KETO REDUCTASE FAMILY PROTEIN"/>
    <property type="match status" value="1"/>
</dbReference>
<evidence type="ECO:0000313" key="2">
    <source>
        <dbReference type="EMBL" id="OAF16665.1"/>
    </source>
</evidence>
<name>A0A176Z9U7_9BRAD</name>
<dbReference type="SUPFAM" id="SSF51430">
    <property type="entry name" value="NAD(P)-linked oxidoreductase"/>
    <property type="match status" value="1"/>
</dbReference>
<dbReference type="STRING" id="1505087.AYJ54_37810"/>
<dbReference type="EMBL" id="LUUB01000011">
    <property type="protein sequence ID" value="OAF16665.1"/>
    <property type="molecule type" value="Genomic_DNA"/>
</dbReference>
<reference evidence="2 3" key="1">
    <citation type="submission" date="2016-03" db="EMBL/GenBank/DDBJ databases">
        <title>Draft Genome Sequence of the Strain BR 10245 (Bradyrhizobium sp.) isolated from nodules of Centrolobium paraense.</title>
        <authorList>
            <person name="Simoes-Araujo J.L.Sr."/>
            <person name="Barauna A.C."/>
            <person name="Silva K."/>
            <person name="Zilli J.E."/>
        </authorList>
    </citation>
    <scope>NUCLEOTIDE SEQUENCE [LARGE SCALE GENOMIC DNA]</scope>
    <source>
        <strain evidence="2 3">BR 10245</strain>
    </source>
</reference>
<dbReference type="Proteomes" id="UP000076959">
    <property type="component" value="Unassembled WGS sequence"/>
</dbReference>
<dbReference type="InterPro" id="IPR023210">
    <property type="entry name" value="NADP_OxRdtase_dom"/>
</dbReference>
<evidence type="ECO:0000259" key="1">
    <source>
        <dbReference type="Pfam" id="PF00248"/>
    </source>
</evidence>
<dbReference type="Gene3D" id="3.20.20.100">
    <property type="entry name" value="NADP-dependent oxidoreductase domain"/>
    <property type="match status" value="1"/>
</dbReference>
<dbReference type="PRINTS" id="PR00069">
    <property type="entry name" value="ALDKETRDTASE"/>
</dbReference>